<protein>
    <submittedName>
        <fullName evidence="4">Sialate O-acetylesterase</fullName>
    </submittedName>
</protein>
<organism evidence="4 5">
    <name type="scientific">Panacibacter microcysteis</name>
    <dbReference type="NCBI Taxonomy" id="2793269"/>
    <lineage>
        <taxon>Bacteria</taxon>
        <taxon>Pseudomonadati</taxon>
        <taxon>Bacteroidota</taxon>
        <taxon>Chitinophagia</taxon>
        <taxon>Chitinophagales</taxon>
        <taxon>Chitinophagaceae</taxon>
        <taxon>Panacibacter</taxon>
    </lineage>
</organism>
<dbReference type="Proteomes" id="UP000628448">
    <property type="component" value="Unassembled WGS sequence"/>
</dbReference>
<keyword evidence="1" id="KW-0378">Hydrolase</keyword>
<dbReference type="Gene3D" id="2.60.40.10">
    <property type="entry name" value="Immunoglobulins"/>
    <property type="match status" value="1"/>
</dbReference>
<evidence type="ECO:0000313" key="4">
    <source>
        <dbReference type="EMBL" id="MBG9377706.1"/>
    </source>
</evidence>
<feature type="domain" description="Sialate O-acetylesterase" evidence="3">
    <location>
        <begin position="102"/>
        <end position="218"/>
    </location>
</feature>
<dbReference type="InterPro" id="IPR036514">
    <property type="entry name" value="SGNH_hydro_sf"/>
</dbReference>
<feature type="domain" description="Sialate O-acetylesterase" evidence="3">
    <location>
        <begin position="420"/>
        <end position="527"/>
    </location>
</feature>
<dbReference type="GO" id="GO:0001681">
    <property type="term" value="F:sialate O-acetylesterase activity"/>
    <property type="evidence" value="ECO:0007669"/>
    <property type="project" value="InterPro"/>
</dbReference>
<feature type="chain" id="PRO_5036725272" evidence="2">
    <location>
        <begin position="20"/>
        <end position="652"/>
    </location>
</feature>
<evidence type="ECO:0000313" key="5">
    <source>
        <dbReference type="Proteomes" id="UP000628448"/>
    </source>
</evidence>
<evidence type="ECO:0000256" key="2">
    <source>
        <dbReference type="SAM" id="SignalP"/>
    </source>
</evidence>
<reference evidence="4" key="1">
    <citation type="submission" date="2020-11" db="EMBL/GenBank/DDBJ databases">
        <title>Bacterial whole genome sequence for Panacibacter sp. DH6.</title>
        <authorList>
            <person name="Le V."/>
            <person name="Ko S."/>
            <person name="Ahn C.-Y."/>
            <person name="Oh H.-M."/>
        </authorList>
    </citation>
    <scope>NUCLEOTIDE SEQUENCE</scope>
    <source>
        <strain evidence="4">DH6</strain>
    </source>
</reference>
<dbReference type="SUPFAM" id="SSF49785">
    <property type="entry name" value="Galactose-binding domain-like"/>
    <property type="match status" value="1"/>
</dbReference>
<dbReference type="InterPro" id="IPR013783">
    <property type="entry name" value="Ig-like_fold"/>
</dbReference>
<proteinExistence type="predicted"/>
<keyword evidence="5" id="KW-1185">Reference proteome</keyword>
<dbReference type="Gene3D" id="3.40.50.1110">
    <property type="entry name" value="SGNH hydrolase"/>
    <property type="match status" value="2"/>
</dbReference>
<dbReference type="PANTHER" id="PTHR22901">
    <property type="entry name" value="SIALATE O-ACETYLESTERASE"/>
    <property type="match status" value="1"/>
</dbReference>
<comment type="caution">
    <text evidence="4">The sequence shown here is derived from an EMBL/GenBank/DDBJ whole genome shotgun (WGS) entry which is preliminary data.</text>
</comment>
<dbReference type="GO" id="GO:0005975">
    <property type="term" value="P:carbohydrate metabolic process"/>
    <property type="evidence" value="ECO:0007669"/>
    <property type="project" value="TreeGrafter"/>
</dbReference>
<dbReference type="EMBL" id="JADWYR010000002">
    <property type="protein sequence ID" value="MBG9377706.1"/>
    <property type="molecule type" value="Genomic_DNA"/>
</dbReference>
<name>A0A931E995_9BACT</name>
<dbReference type="PANTHER" id="PTHR22901:SF0">
    <property type="entry name" value="SIALATE O-ACETYLESTERASE"/>
    <property type="match status" value="1"/>
</dbReference>
<accession>A0A931E995</accession>
<gene>
    <name evidence="4" type="ORF">I5907_15800</name>
</gene>
<evidence type="ECO:0000259" key="3">
    <source>
        <dbReference type="Pfam" id="PF03629"/>
    </source>
</evidence>
<dbReference type="InterPro" id="IPR039329">
    <property type="entry name" value="SIAE"/>
</dbReference>
<feature type="signal peptide" evidence="2">
    <location>
        <begin position="1"/>
        <end position="19"/>
    </location>
</feature>
<keyword evidence="2" id="KW-0732">Signal</keyword>
<evidence type="ECO:0000256" key="1">
    <source>
        <dbReference type="ARBA" id="ARBA00022801"/>
    </source>
</evidence>
<dbReference type="InterPro" id="IPR005181">
    <property type="entry name" value="SASA"/>
</dbReference>
<dbReference type="InterPro" id="IPR008979">
    <property type="entry name" value="Galactose-bd-like_sf"/>
</dbReference>
<dbReference type="AlphaFoldDB" id="A0A931E995"/>
<dbReference type="RefSeq" id="WP_196991776.1">
    <property type="nucleotide sequence ID" value="NZ_JADWYR010000002.1"/>
</dbReference>
<sequence>MKKLSLLSVCFFSVISLYADVRMPKLFADHMVLQRNKPLPVWGWAAAGEKVTVLFNGQTKTARAGKDGKWSLQLDATPAGGPYTLTVKGKNTLTINDVLVGEVWICSGQSNMEWSVRNTTNAAEEMKTADLPMIHHFMVAKDVSAQPLQDIKAGEWKVCTPETVGDFTAVGFFFARELYNSLKIPVGLIHTSWGGTHSETWTSREAFENSAEFKSMIAGMPNLNLDSAAAIKNRAITKKIQALQPGFANPLKEDAFETNGYNDAQWPTMEIPGLWEQQGLDGVDGTIWFRRHVEVTAADAGKPATVSLGAIDDNDITYVNGIKVGATNAWNEKRTYNIAAGILKAGTNIIAVRIDDTGGGGGIYGDASDIKLTIDGKVLSLAGKWPYQVTALQQSGAGVGPNDYPTLLFNAMLKPLIPYAIEGAIWYQGESNAGRAYQYRTAFPLMITDWRKQWNSGDFPFYFVQLASYNSANGNSKNGSTWAELREAQTMTLSLPHTGMAVTTDIGESNDIHPRNKKDVGKRLAAIALHDVYGAQGEYMGPMYQGMEVQGNKIIASFTHTGGGLMAKDKYGYIKGFEIAGADQQFHYAKAMIQGDKVVVFADAVTSPVAVRFGWTDDAGEDNLFNKEGFPASPFRSDTWKGITEQNKFIIN</sequence>
<dbReference type="Pfam" id="PF03629">
    <property type="entry name" value="SASA"/>
    <property type="match status" value="2"/>
</dbReference>
<dbReference type="SUPFAM" id="SSF52266">
    <property type="entry name" value="SGNH hydrolase"/>
    <property type="match status" value="1"/>
</dbReference>